<feature type="domain" description="10TM putative phosphate transporter extracellular tail" evidence="10">
    <location>
        <begin position="694"/>
        <end position="786"/>
    </location>
</feature>
<dbReference type="EMBL" id="SWKU01000007">
    <property type="protein sequence ID" value="KAF3005196.1"/>
    <property type="molecule type" value="Genomic_DNA"/>
</dbReference>
<dbReference type="GO" id="GO:0005886">
    <property type="term" value="C:plasma membrane"/>
    <property type="evidence" value="ECO:0007669"/>
    <property type="project" value="TreeGrafter"/>
</dbReference>
<evidence type="ECO:0000256" key="3">
    <source>
        <dbReference type="ARBA" id="ARBA00022448"/>
    </source>
</evidence>
<feature type="transmembrane region" description="Helical" evidence="8">
    <location>
        <begin position="38"/>
        <end position="57"/>
    </location>
</feature>
<evidence type="ECO:0000256" key="4">
    <source>
        <dbReference type="ARBA" id="ARBA00022692"/>
    </source>
</evidence>
<dbReference type="Pfam" id="PF14703">
    <property type="entry name" value="PHM7_cyt"/>
    <property type="match status" value="1"/>
</dbReference>
<keyword evidence="7" id="KW-0175">Coiled coil</keyword>
<sequence length="800" mass="89426">MHYKMSASVLGWLSNFKGLRDDYILNHRSLDAYLYVRFLKMLTLMAFVGALITWPILFPVNATGGGGESGLNILSFSNISGANPPRYFAHALIAWVFFGWVMFLIGREMLYLGNVRQAYLLSTWNASRISQRTVLFTDVPDEDLSLERLHLKFTRAAQIWLVPDVSDLEDDVDELQKKMLNLEKSEIKLIQKIAKERKKQGEKATSTDAVLRPKHRTKFLIGNKVDSVGYYRKTLTDLLPKVRSRQRKHLAGKSKLASAAFIEFDTMAAAESAFGDHEHHRPSHYSSRQMGVLPDEVIWENLGMGAKSRMLRRALATIAICVLIIFWSIPVAVVGVISNVNYLTENVSFLGFINNIPDVILGVVTGLLPVVLLAVLMALVPIICRFLAKLSGAATLSEVEQQCQKWYFAFQVVQVFLITTFTSGAAAVASQIVSDPRQAIPLLSQNLPKASNFYISYFVLYGVANAARYLFNMIGLLKAVILSRLAKTPRKKYEHYVAFAEPSWGAEYPKWTNLGVIALSYAVIAPLVLGFATVGIGLIYLSYRYNMLYALDTHIDTKGGLYARALQQLMVGVYLGELCLLGLFGLNIGNSVVSAGPTVMQGVLIVATAVFHILITRKLKHVELNPRASTFNQRDAETGQSFDQTAFSQEESDGNVSDQALVSGLNRRHVSRHNSTLASPNNTQPRRSLIQRVFLPHKLSPDHISASLDPRFNQAVNPYTKQEILEAFLHPTLAQRQEVIWLVRDAAGVSKHEIAELVEIVGLYGVECTDEWAFMNKKGKVEWDPTNVRQAPLWEEPVIY</sequence>
<feature type="coiled-coil region" evidence="7">
    <location>
        <begin position="165"/>
        <end position="192"/>
    </location>
</feature>
<evidence type="ECO:0000256" key="8">
    <source>
        <dbReference type="SAM" id="Phobius"/>
    </source>
</evidence>
<keyword evidence="3" id="KW-0813">Transport</keyword>
<evidence type="ECO:0000256" key="7">
    <source>
        <dbReference type="SAM" id="Coils"/>
    </source>
</evidence>
<reference evidence="13" key="1">
    <citation type="submission" date="2019-04" db="EMBL/GenBank/DDBJ databases">
        <title>Sequencing of skin fungus with MAO and IRED activity.</title>
        <authorList>
            <person name="Marsaioli A.J."/>
            <person name="Bonatto J.M.C."/>
            <person name="Reis Junior O."/>
        </authorList>
    </citation>
    <scope>NUCLEOTIDE SEQUENCE</scope>
    <source>
        <strain evidence="13">30M1</strain>
    </source>
</reference>
<keyword evidence="14" id="KW-1185">Reference proteome</keyword>
<feature type="transmembrane region" description="Helical" evidence="8">
    <location>
        <begin position="453"/>
        <end position="471"/>
    </location>
</feature>
<dbReference type="Pfam" id="PF02714">
    <property type="entry name" value="RSN1_7TM"/>
    <property type="match status" value="1"/>
</dbReference>
<evidence type="ECO:0000313" key="14">
    <source>
        <dbReference type="Proteomes" id="UP000801428"/>
    </source>
</evidence>
<organism evidence="13 14">
    <name type="scientific">Curvularia kusanoi</name>
    <name type="common">Cochliobolus kusanoi</name>
    <dbReference type="NCBI Taxonomy" id="90978"/>
    <lineage>
        <taxon>Eukaryota</taxon>
        <taxon>Fungi</taxon>
        <taxon>Dikarya</taxon>
        <taxon>Ascomycota</taxon>
        <taxon>Pezizomycotina</taxon>
        <taxon>Dothideomycetes</taxon>
        <taxon>Pleosporomycetidae</taxon>
        <taxon>Pleosporales</taxon>
        <taxon>Pleosporineae</taxon>
        <taxon>Pleosporaceae</taxon>
        <taxon>Curvularia</taxon>
    </lineage>
</organism>
<dbReference type="Pfam" id="PF12621">
    <property type="entry name" value="PHM7_ext"/>
    <property type="match status" value="1"/>
</dbReference>
<dbReference type="GO" id="GO:0005227">
    <property type="term" value="F:calcium-activated cation channel activity"/>
    <property type="evidence" value="ECO:0007669"/>
    <property type="project" value="InterPro"/>
</dbReference>
<feature type="transmembrane region" description="Helical" evidence="8">
    <location>
        <begin position="598"/>
        <end position="615"/>
    </location>
</feature>
<feature type="transmembrane region" description="Helical" evidence="8">
    <location>
        <begin position="518"/>
        <end position="541"/>
    </location>
</feature>
<keyword evidence="5 8" id="KW-1133">Transmembrane helix</keyword>
<comment type="subcellular location">
    <subcellularLocation>
        <location evidence="1">Membrane</location>
        <topology evidence="1">Multi-pass membrane protein</topology>
    </subcellularLocation>
</comment>
<feature type="domain" description="CSC1/OSCA1-like 7TM region" evidence="9">
    <location>
        <begin position="312"/>
        <end position="584"/>
    </location>
</feature>
<evidence type="ECO:0000313" key="13">
    <source>
        <dbReference type="EMBL" id="KAF3005196.1"/>
    </source>
</evidence>
<feature type="domain" description="CSC1/OSCA1-like N-terminal transmembrane" evidence="11">
    <location>
        <begin position="6"/>
        <end position="108"/>
    </location>
</feature>
<evidence type="ECO:0000259" key="10">
    <source>
        <dbReference type="Pfam" id="PF12621"/>
    </source>
</evidence>
<proteinExistence type="inferred from homology"/>
<dbReference type="Pfam" id="PF13967">
    <property type="entry name" value="RSN1_TM"/>
    <property type="match status" value="1"/>
</dbReference>
<evidence type="ECO:0000259" key="11">
    <source>
        <dbReference type="Pfam" id="PF13967"/>
    </source>
</evidence>
<evidence type="ECO:0000256" key="1">
    <source>
        <dbReference type="ARBA" id="ARBA00004141"/>
    </source>
</evidence>
<dbReference type="Proteomes" id="UP000801428">
    <property type="component" value="Unassembled WGS sequence"/>
</dbReference>
<dbReference type="InterPro" id="IPR032880">
    <property type="entry name" value="CSC1/OSCA1-like_N"/>
</dbReference>
<gene>
    <name evidence="13" type="ORF">E8E13_010771</name>
</gene>
<protein>
    <recommendedName>
        <fullName evidence="15">DUF221-domain-containing protein</fullName>
    </recommendedName>
</protein>
<feature type="transmembrane region" description="Helical" evidence="8">
    <location>
        <begin position="360"/>
        <end position="388"/>
    </location>
</feature>
<accession>A0A9P4TIJ7</accession>
<keyword evidence="4 8" id="KW-0812">Transmembrane</keyword>
<dbReference type="AlphaFoldDB" id="A0A9P4TIJ7"/>
<dbReference type="PANTHER" id="PTHR13018">
    <property type="entry name" value="PROBABLE MEMBRANE PROTEIN DUF221-RELATED"/>
    <property type="match status" value="1"/>
</dbReference>
<dbReference type="InterPro" id="IPR022257">
    <property type="entry name" value="PHM7_ext"/>
</dbReference>
<comment type="caution">
    <text evidence="13">The sequence shown here is derived from an EMBL/GenBank/DDBJ whole genome shotgun (WGS) entry which is preliminary data.</text>
</comment>
<dbReference type="OrthoDB" id="1076608at2759"/>
<comment type="similarity">
    <text evidence="2">Belongs to the CSC1 (TC 1.A.17) family.</text>
</comment>
<dbReference type="InterPro" id="IPR045122">
    <property type="entry name" value="Csc1-like"/>
</dbReference>
<dbReference type="InterPro" id="IPR003864">
    <property type="entry name" value="CSC1/OSCA1-like_7TM"/>
</dbReference>
<evidence type="ECO:0000259" key="12">
    <source>
        <dbReference type="Pfam" id="PF14703"/>
    </source>
</evidence>
<evidence type="ECO:0000259" key="9">
    <source>
        <dbReference type="Pfam" id="PF02714"/>
    </source>
</evidence>
<feature type="transmembrane region" description="Helical" evidence="8">
    <location>
        <begin position="87"/>
        <end position="106"/>
    </location>
</feature>
<dbReference type="PANTHER" id="PTHR13018:SF26">
    <property type="entry name" value="DOMAIN PROTEIN, PUTATIVE (AFU_ORTHOLOGUE AFUA_5G10920)-RELATED"/>
    <property type="match status" value="1"/>
</dbReference>
<evidence type="ECO:0000256" key="5">
    <source>
        <dbReference type="ARBA" id="ARBA00022989"/>
    </source>
</evidence>
<evidence type="ECO:0000256" key="6">
    <source>
        <dbReference type="ARBA" id="ARBA00023136"/>
    </source>
</evidence>
<evidence type="ECO:0008006" key="15">
    <source>
        <dbReference type="Google" id="ProtNLM"/>
    </source>
</evidence>
<dbReference type="InterPro" id="IPR027815">
    <property type="entry name" value="CSC1/OSCA1-like_cyt"/>
</dbReference>
<feature type="domain" description="CSC1/OSCA1-like cytosolic" evidence="12">
    <location>
        <begin position="131"/>
        <end position="301"/>
    </location>
</feature>
<feature type="transmembrane region" description="Helical" evidence="8">
    <location>
        <begin position="408"/>
        <end position="433"/>
    </location>
</feature>
<feature type="transmembrane region" description="Helical" evidence="8">
    <location>
        <begin position="314"/>
        <end position="340"/>
    </location>
</feature>
<name>A0A9P4TIJ7_CURKU</name>
<keyword evidence="6 8" id="KW-0472">Membrane</keyword>
<feature type="transmembrane region" description="Helical" evidence="8">
    <location>
        <begin position="561"/>
        <end position="586"/>
    </location>
</feature>
<evidence type="ECO:0000256" key="2">
    <source>
        <dbReference type="ARBA" id="ARBA00007779"/>
    </source>
</evidence>